<protein>
    <submittedName>
        <fullName evidence="1">Uncharacterized protein</fullName>
    </submittedName>
</protein>
<gene>
    <name evidence="1" type="ORF">METZ01_LOCUS395845</name>
</gene>
<proteinExistence type="predicted"/>
<organism evidence="1">
    <name type="scientific">marine metagenome</name>
    <dbReference type="NCBI Taxonomy" id="408172"/>
    <lineage>
        <taxon>unclassified sequences</taxon>
        <taxon>metagenomes</taxon>
        <taxon>ecological metagenomes</taxon>
    </lineage>
</organism>
<reference evidence="1" key="1">
    <citation type="submission" date="2018-05" db="EMBL/GenBank/DDBJ databases">
        <authorList>
            <person name="Lanie J.A."/>
            <person name="Ng W.-L."/>
            <person name="Kazmierczak K.M."/>
            <person name="Andrzejewski T.M."/>
            <person name="Davidsen T.M."/>
            <person name="Wayne K.J."/>
            <person name="Tettelin H."/>
            <person name="Glass J.I."/>
            <person name="Rusch D."/>
            <person name="Podicherti R."/>
            <person name="Tsui H.-C.T."/>
            <person name="Winkler M.E."/>
        </authorList>
    </citation>
    <scope>NUCLEOTIDE SEQUENCE</scope>
</reference>
<sequence length="32" mass="3235">MAFQVSPGVNISEVDLTNVVPPVSTSDAAFAA</sequence>
<name>A0A382VAT2_9ZZZZ</name>
<evidence type="ECO:0000313" key="1">
    <source>
        <dbReference type="EMBL" id="SVD42991.1"/>
    </source>
</evidence>
<feature type="non-terminal residue" evidence="1">
    <location>
        <position position="32"/>
    </location>
</feature>
<dbReference type="AlphaFoldDB" id="A0A382VAT2"/>
<accession>A0A382VAT2</accession>
<dbReference type="EMBL" id="UINC01150111">
    <property type="protein sequence ID" value="SVD42991.1"/>
    <property type="molecule type" value="Genomic_DNA"/>
</dbReference>